<keyword evidence="3" id="KW-1185">Reference proteome</keyword>
<evidence type="ECO:0000259" key="1">
    <source>
        <dbReference type="Pfam" id="PF12697"/>
    </source>
</evidence>
<proteinExistence type="predicted"/>
<sequence>MKNVVLVHGAWVDGSSWSKVIPLLEAKGLHVVSVQIPLSSLADDVAATSRALALIDGPAILVGHSYGGVVITQAGNDPKVKGLVYIAAFAPDAGESVLGLTKTSPVPSPAVAQIQPDSNGFTKITKQGIYEDFAEELSESEKEVLLATQGPTSGPNALGAPVTEVAWKTKPSWTLITLKDRVIPFQAQQFMAQRSNAQVSSVPASHLVILAHPKEVAEVIERAANGGK</sequence>
<reference evidence="2 3" key="1">
    <citation type="submission" date="2018-11" db="EMBL/GenBank/DDBJ databases">
        <authorList>
            <person name="Mardanov A.V."/>
            <person name="Ravin N.V."/>
            <person name="Dedysh S.N."/>
        </authorList>
    </citation>
    <scope>NUCLEOTIDE SEQUENCE [LARGE SCALE GENOMIC DNA]</scope>
    <source>
        <strain evidence="2 3">AF10</strain>
    </source>
</reference>
<feature type="domain" description="AB hydrolase-1" evidence="1">
    <location>
        <begin position="4"/>
        <end position="219"/>
    </location>
</feature>
<dbReference type="InterPro" id="IPR000073">
    <property type="entry name" value="AB_hydrolase_1"/>
</dbReference>
<name>A0A4Q0SW83_9BACT</name>
<dbReference type="Proteomes" id="UP000289437">
    <property type="component" value="Unassembled WGS sequence"/>
</dbReference>
<dbReference type="SUPFAM" id="SSF53474">
    <property type="entry name" value="alpha/beta-Hydrolases"/>
    <property type="match status" value="1"/>
</dbReference>
<organism evidence="2 3">
    <name type="scientific">Granulicella sibirica</name>
    <dbReference type="NCBI Taxonomy" id="2479048"/>
    <lineage>
        <taxon>Bacteria</taxon>
        <taxon>Pseudomonadati</taxon>
        <taxon>Acidobacteriota</taxon>
        <taxon>Terriglobia</taxon>
        <taxon>Terriglobales</taxon>
        <taxon>Acidobacteriaceae</taxon>
        <taxon>Granulicella</taxon>
    </lineage>
</organism>
<dbReference type="RefSeq" id="WP_241655054.1">
    <property type="nucleotide sequence ID" value="NZ_RDSM01000003.1"/>
</dbReference>
<gene>
    <name evidence="2" type="ORF">GRAN_4479</name>
</gene>
<reference evidence="3" key="2">
    <citation type="submission" date="2019-02" db="EMBL/GenBank/DDBJ databases">
        <title>Granulicella sibirica sp. nov., a psychrotolerant acidobacterium isolated from an organic soil layer in forested tundra, West Siberia.</title>
        <authorList>
            <person name="Oshkin I.Y."/>
            <person name="Kulichevskaya I.S."/>
            <person name="Rijpstra W.I.C."/>
            <person name="Sinninghe Damste J.S."/>
            <person name="Rakitin A.L."/>
            <person name="Ravin N.V."/>
            <person name="Dedysh S.N."/>
        </authorList>
    </citation>
    <scope>NUCLEOTIDE SEQUENCE [LARGE SCALE GENOMIC DNA]</scope>
    <source>
        <strain evidence="3">AF10</strain>
    </source>
</reference>
<accession>A0A4Q0SW83</accession>
<dbReference type="PANTHER" id="PTHR37017">
    <property type="entry name" value="AB HYDROLASE-1 DOMAIN-CONTAINING PROTEIN-RELATED"/>
    <property type="match status" value="1"/>
</dbReference>
<dbReference type="Gene3D" id="3.40.50.1820">
    <property type="entry name" value="alpha/beta hydrolase"/>
    <property type="match status" value="1"/>
</dbReference>
<dbReference type="Pfam" id="PF12697">
    <property type="entry name" value="Abhydrolase_6"/>
    <property type="match status" value="1"/>
</dbReference>
<dbReference type="PANTHER" id="PTHR37017:SF11">
    <property type="entry name" value="ESTERASE_LIPASE_THIOESTERASE DOMAIN-CONTAINING PROTEIN"/>
    <property type="match status" value="1"/>
</dbReference>
<comment type="caution">
    <text evidence="2">The sequence shown here is derived from an EMBL/GenBank/DDBJ whole genome shotgun (WGS) entry which is preliminary data.</text>
</comment>
<evidence type="ECO:0000313" key="3">
    <source>
        <dbReference type="Proteomes" id="UP000289437"/>
    </source>
</evidence>
<dbReference type="AlphaFoldDB" id="A0A4Q0SW83"/>
<evidence type="ECO:0000313" key="2">
    <source>
        <dbReference type="EMBL" id="RXH55375.1"/>
    </source>
</evidence>
<dbReference type="InterPro" id="IPR052897">
    <property type="entry name" value="Sec-Metab_Biosynth_Hydrolase"/>
</dbReference>
<dbReference type="InterPro" id="IPR029058">
    <property type="entry name" value="AB_hydrolase_fold"/>
</dbReference>
<dbReference type="EMBL" id="RDSM01000003">
    <property type="protein sequence ID" value="RXH55375.1"/>
    <property type="molecule type" value="Genomic_DNA"/>
</dbReference>
<protein>
    <submittedName>
        <fullName evidence="2">Putative signal peptide protein</fullName>
    </submittedName>
</protein>